<evidence type="ECO:0000313" key="3">
    <source>
        <dbReference type="Proteomes" id="UP000799324"/>
    </source>
</evidence>
<accession>A0A6A6TDE7</accession>
<evidence type="ECO:0000313" key="2">
    <source>
        <dbReference type="EMBL" id="KAF2657018.1"/>
    </source>
</evidence>
<organism evidence="2 3">
    <name type="scientific">Lophiostoma macrostomum CBS 122681</name>
    <dbReference type="NCBI Taxonomy" id="1314788"/>
    <lineage>
        <taxon>Eukaryota</taxon>
        <taxon>Fungi</taxon>
        <taxon>Dikarya</taxon>
        <taxon>Ascomycota</taxon>
        <taxon>Pezizomycotina</taxon>
        <taxon>Dothideomycetes</taxon>
        <taxon>Pleosporomycetidae</taxon>
        <taxon>Pleosporales</taxon>
        <taxon>Lophiostomataceae</taxon>
        <taxon>Lophiostoma</taxon>
    </lineage>
</organism>
<feature type="region of interest" description="Disordered" evidence="1">
    <location>
        <begin position="1"/>
        <end position="34"/>
    </location>
</feature>
<evidence type="ECO:0000256" key="1">
    <source>
        <dbReference type="SAM" id="MobiDB-lite"/>
    </source>
</evidence>
<reference evidence="2" key="1">
    <citation type="journal article" date="2020" name="Stud. Mycol.">
        <title>101 Dothideomycetes genomes: a test case for predicting lifestyles and emergence of pathogens.</title>
        <authorList>
            <person name="Haridas S."/>
            <person name="Albert R."/>
            <person name="Binder M."/>
            <person name="Bloem J."/>
            <person name="Labutti K."/>
            <person name="Salamov A."/>
            <person name="Andreopoulos B."/>
            <person name="Baker S."/>
            <person name="Barry K."/>
            <person name="Bills G."/>
            <person name="Bluhm B."/>
            <person name="Cannon C."/>
            <person name="Castanera R."/>
            <person name="Culley D."/>
            <person name="Daum C."/>
            <person name="Ezra D."/>
            <person name="Gonzalez J."/>
            <person name="Henrissat B."/>
            <person name="Kuo A."/>
            <person name="Liang C."/>
            <person name="Lipzen A."/>
            <person name="Lutzoni F."/>
            <person name="Magnuson J."/>
            <person name="Mondo S."/>
            <person name="Nolan M."/>
            <person name="Ohm R."/>
            <person name="Pangilinan J."/>
            <person name="Park H.-J."/>
            <person name="Ramirez L."/>
            <person name="Alfaro M."/>
            <person name="Sun H."/>
            <person name="Tritt A."/>
            <person name="Yoshinaga Y."/>
            <person name="Zwiers L.-H."/>
            <person name="Turgeon B."/>
            <person name="Goodwin S."/>
            <person name="Spatafora J."/>
            <person name="Crous P."/>
            <person name="Grigoriev I."/>
        </authorList>
    </citation>
    <scope>NUCLEOTIDE SEQUENCE</scope>
    <source>
        <strain evidence="2">CBS 122681</strain>
    </source>
</reference>
<dbReference type="EMBL" id="MU004330">
    <property type="protein sequence ID" value="KAF2657018.1"/>
    <property type="molecule type" value="Genomic_DNA"/>
</dbReference>
<protein>
    <submittedName>
        <fullName evidence="2">Uncharacterized protein</fullName>
    </submittedName>
</protein>
<sequence>MIPPQDDDKSACRYDPPTPQASSDPLPLPDQRPELPTIDYPCCKDYVKTQKDQLWNTSPTTTESCNCSTRKSVDLILQICSLQPSPTPPPQSIQLITTKSDGIEYDDPDRDVNAIVDPLRNEECFYVPIRSFFNHEDALIDALHHGDVSEASSSCYILRALPKNMHKVAVYSFFAWRVAFWDPRYSLSYPRYDGKTREYTPEARRGLAKAILPGLQKLRSDPEMGKYFKVPVRRRLSHDGDEAYEASLHAIVAYQSHCHHSDPNFFNQEKSYRHHPYLDEHIIRHSTIRDVPDREKVLNHIRWMVWSYWKWRLQGGRLGGADDEAVDQAFVSLEKHVSKVVLKRGLSTS</sequence>
<name>A0A6A6TDE7_9PLEO</name>
<keyword evidence="3" id="KW-1185">Reference proteome</keyword>
<feature type="compositionally biased region" description="Basic and acidic residues" evidence="1">
    <location>
        <begin position="1"/>
        <end position="12"/>
    </location>
</feature>
<gene>
    <name evidence="2" type="ORF">K491DRAFT_677648</name>
</gene>
<dbReference type="Proteomes" id="UP000799324">
    <property type="component" value="Unassembled WGS sequence"/>
</dbReference>
<dbReference type="AlphaFoldDB" id="A0A6A6TDE7"/>
<proteinExistence type="predicted"/>